<dbReference type="GO" id="GO:0009279">
    <property type="term" value="C:cell outer membrane"/>
    <property type="evidence" value="ECO:0007669"/>
    <property type="project" value="UniProtKB-SubCell"/>
</dbReference>
<gene>
    <name evidence="12" type="ORF">A6A20_03245</name>
</gene>
<keyword evidence="13" id="KW-1185">Reference proteome</keyword>
<evidence type="ECO:0000256" key="6">
    <source>
        <dbReference type="ARBA" id="ARBA00023136"/>
    </source>
</evidence>
<dbReference type="Gene3D" id="2.40.160.50">
    <property type="entry name" value="membrane protein fhac: a member of the omp85/tpsb transporter family"/>
    <property type="match status" value="1"/>
</dbReference>
<feature type="chain" id="PRO_5040995746" evidence="8">
    <location>
        <begin position="20"/>
        <end position="585"/>
    </location>
</feature>
<evidence type="ECO:0000256" key="1">
    <source>
        <dbReference type="ARBA" id="ARBA00004442"/>
    </source>
</evidence>
<evidence type="ECO:0000256" key="8">
    <source>
        <dbReference type="SAM" id="SignalP"/>
    </source>
</evidence>
<dbReference type="Pfam" id="PF17287">
    <property type="entry name" value="POTRA_3"/>
    <property type="match status" value="1"/>
</dbReference>
<evidence type="ECO:0000256" key="2">
    <source>
        <dbReference type="ARBA" id="ARBA00009055"/>
    </source>
</evidence>
<accession>A0A9X4PAM0</accession>
<dbReference type="EMBL" id="LWID01000001">
    <property type="protein sequence ID" value="MDG6894662.1"/>
    <property type="molecule type" value="Genomic_DNA"/>
</dbReference>
<dbReference type="InterPro" id="IPR051544">
    <property type="entry name" value="TPS_OM_transporter"/>
</dbReference>
<dbReference type="Pfam" id="PF03865">
    <property type="entry name" value="ShlB"/>
    <property type="match status" value="1"/>
</dbReference>
<evidence type="ECO:0000259" key="9">
    <source>
        <dbReference type="Pfam" id="PF03865"/>
    </source>
</evidence>
<name>A0A9X4PAM0_9PAST</name>
<protein>
    <submittedName>
        <fullName evidence="12">Peptide transporter</fullName>
    </submittedName>
</protein>
<evidence type="ECO:0000313" key="13">
    <source>
        <dbReference type="Proteomes" id="UP001155500"/>
    </source>
</evidence>
<dbReference type="InterPro" id="IPR035251">
    <property type="entry name" value="ShlB_POTRA"/>
</dbReference>
<feature type="domain" description="Polypeptide-transport-associated ShlB-type" evidence="10">
    <location>
        <begin position="111"/>
        <end position="163"/>
    </location>
</feature>
<evidence type="ECO:0000256" key="7">
    <source>
        <dbReference type="ARBA" id="ARBA00023237"/>
    </source>
</evidence>
<reference evidence="12" key="1">
    <citation type="submission" date="2016-03" db="EMBL/GenBank/DDBJ databases">
        <title>Co-evolution between Pasteurellaceae and their hosts.</title>
        <authorList>
            <person name="Hansen M.J."/>
            <person name="Bojesen A.M."/>
            <person name="Planet P."/>
        </authorList>
    </citation>
    <scope>NUCLEOTIDE SEQUENCE</scope>
    <source>
        <strain evidence="12">146/S8/89</strain>
    </source>
</reference>
<keyword evidence="3" id="KW-1134">Transmembrane beta strand</keyword>
<keyword evidence="6" id="KW-0472">Membrane</keyword>
<proteinExistence type="inferred from homology"/>
<dbReference type="PIRSF" id="PIRSF029745">
    <property type="entry name" value="FhaC"/>
    <property type="match status" value="1"/>
</dbReference>
<keyword evidence="5" id="KW-0813">Transport</keyword>
<feature type="domain" description="ShlB POTRA" evidence="11">
    <location>
        <begin position="180"/>
        <end position="222"/>
    </location>
</feature>
<evidence type="ECO:0000259" key="10">
    <source>
        <dbReference type="Pfam" id="PF08479"/>
    </source>
</evidence>
<comment type="similarity">
    <text evidence="2">Belongs to the TPS (TC 1.B.20) family.</text>
</comment>
<keyword evidence="4" id="KW-0812">Transmembrane</keyword>
<dbReference type="GO" id="GO:0006811">
    <property type="term" value="P:monoatomic ion transport"/>
    <property type="evidence" value="ECO:0007669"/>
    <property type="project" value="UniProtKB-KW"/>
</dbReference>
<feature type="signal peptide" evidence="8">
    <location>
        <begin position="1"/>
        <end position="19"/>
    </location>
</feature>
<evidence type="ECO:0000313" key="12">
    <source>
        <dbReference type="EMBL" id="MDG6894662.1"/>
    </source>
</evidence>
<dbReference type="Proteomes" id="UP001155500">
    <property type="component" value="Unassembled WGS sequence"/>
</dbReference>
<evidence type="ECO:0000259" key="11">
    <source>
        <dbReference type="Pfam" id="PF17287"/>
    </source>
</evidence>
<dbReference type="GO" id="GO:0008320">
    <property type="term" value="F:protein transmembrane transporter activity"/>
    <property type="evidence" value="ECO:0007669"/>
    <property type="project" value="TreeGrafter"/>
</dbReference>
<evidence type="ECO:0000256" key="3">
    <source>
        <dbReference type="ARBA" id="ARBA00022452"/>
    </source>
</evidence>
<keyword evidence="5" id="KW-0406">Ion transport</keyword>
<dbReference type="GO" id="GO:0098046">
    <property type="term" value="C:type V protein secretion system complex"/>
    <property type="evidence" value="ECO:0007669"/>
    <property type="project" value="TreeGrafter"/>
</dbReference>
<dbReference type="InterPro" id="IPR005565">
    <property type="entry name" value="Hemolysn_activator_HlyB_C"/>
</dbReference>
<evidence type="ECO:0000256" key="5">
    <source>
        <dbReference type="ARBA" id="ARBA00023065"/>
    </source>
</evidence>
<keyword evidence="7" id="KW-0998">Cell outer membrane</keyword>
<sequence length="585" mass="67094">MKSLLLALLLCGMSSALYAIDETQRRELNQLDAIQQQRQQEQQSYQSEQFQAKSDVRMNVSTEKISAFPSDEYPCYPIHHISLQDYSPNANERSISSQFYWALHQTTQQLKLKLPHCFGSEGIALLMKQIQNKIIEKGYITTRIVAEEQDLTQGTLHLTVIPGKIRHTVVADASHIPWFSKLTAKTATAFKRGDLLNIRDIEQSLENLKRVPSAEANIEILPAENDQAQIGESDIKITYQQGFPFHLNLSLDDSGSKSTGKWQGTAVFSWDNLFSANDLFYTSFTHSLKRQSDDDGRRASQNYGFYYSVPFGYWAFSASFYKNQYHQEVFAAFNNNYIYSGRSEYTNLTLSYLLYRDAVRKTTVSGGFWSRHSQNYIDKAEIDVQRRRMAGWQINLTHTEYINATTLKLSTGFKWGTGVRRSIEAPEEYWGEGTSRPRIITASIELNTPFNIGKQAWAFNTFWSAQWNNRPLIQQDRFSIGGRYSVRGFDGELTLSGERGWLWRNEISWNVANKGQWIYMALDGGRVMGRDKEMRLGHHLIGTAIGIRGSWKFFYYDFFIGRPISKPMGFRASNGITGFNIGMTF</sequence>
<dbReference type="InterPro" id="IPR013686">
    <property type="entry name" value="Polypept-transport_assoc_ShlB"/>
</dbReference>
<organism evidence="12 13">
    <name type="scientific">Volucribacter amazonae</name>
    <dbReference type="NCBI Taxonomy" id="256731"/>
    <lineage>
        <taxon>Bacteria</taxon>
        <taxon>Pseudomonadati</taxon>
        <taxon>Pseudomonadota</taxon>
        <taxon>Gammaproteobacteria</taxon>
        <taxon>Pasteurellales</taxon>
        <taxon>Pasteurellaceae</taxon>
        <taxon>Volucribacter</taxon>
    </lineage>
</organism>
<dbReference type="AlphaFoldDB" id="A0A9X4PAM0"/>
<comment type="subcellular location">
    <subcellularLocation>
        <location evidence="1">Cell outer membrane</location>
    </subcellularLocation>
</comment>
<dbReference type="Gene3D" id="3.10.20.310">
    <property type="entry name" value="membrane protein fhac"/>
    <property type="match status" value="1"/>
</dbReference>
<dbReference type="PANTHER" id="PTHR34597">
    <property type="entry name" value="SLR1661 PROTEIN"/>
    <property type="match status" value="1"/>
</dbReference>
<dbReference type="FunFam" id="2.40.160.50:FF:000009">
    <property type="entry name" value="Putative hemolysin activator protein"/>
    <property type="match status" value="1"/>
</dbReference>
<dbReference type="PANTHER" id="PTHR34597:SF3">
    <property type="entry name" value="OUTER MEMBRANE TRANSPORTER CDIB"/>
    <property type="match status" value="1"/>
</dbReference>
<dbReference type="GO" id="GO:0046819">
    <property type="term" value="P:protein secretion by the type V secretion system"/>
    <property type="evidence" value="ECO:0007669"/>
    <property type="project" value="TreeGrafter"/>
</dbReference>
<dbReference type="Pfam" id="PF08479">
    <property type="entry name" value="POTRA_2"/>
    <property type="match status" value="1"/>
</dbReference>
<feature type="domain" description="Haemolysin activator HlyB C-terminal" evidence="9">
    <location>
        <begin position="231"/>
        <end position="549"/>
    </location>
</feature>
<dbReference type="InterPro" id="IPR027282">
    <property type="entry name" value="TPS"/>
</dbReference>
<evidence type="ECO:0000256" key="4">
    <source>
        <dbReference type="ARBA" id="ARBA00022692"/>
    </source>
</evidence>
<keyword evidence="8" id="KW-0732">Signal</keyword>
<comment type="caution">
    <text evidence="12">The sequence shown here is derived from an EMBL/GenBank/DDBJ whole genome shotgun (WGS) entry which is preliminary data.</text>
</comment>